<dbReference type="RefSeq" id="WP_229230173.1">
    <property type="nucleotide sequence ID" value="NZ_AP024525.1"/>
</dbReference>
<evidence type="ECO:0000259" key="8">
    <source>
        <dbReference type="Pfam" id="PF00482"/>
    </source>
</evidence>
<evidence type="ECO:0000256" key="2">
    <source>
        <dbReference type="ARBA" id="ARBA00022475"/>
    </source>
</evidence>
<evidence type="ECO:0000256" key="4">
    <source>
        <dbReference type="ARBA" id="ARBA00022989"/>
    </source>
</evidence>
<proteinExistence type="predicted"/>
<keyword evidence="5 7" id="KW-0472">Membrane</keyword>
<dbReference type="InterPro" id="IPR018076">
    <property type="entry name" value="T2SS_GspF_dom"/>
</dbReference>
<comment type="subcellular location">
    <subcellularLocation>
        <location evidence="1">Cell membrane</location>
        <topology evidence="1">Multi-pass membrane protein</topology>
    </subcellularLocation>
</comment>
<evidence type="ECO:0000256" key="3">
    <source>
        <dbReference type="ARBA" id="ARBA00022692"/>
    </source>
</evidence>
<keyword evidence="4 7" id="KW-1133">Transmembrane helix</keyword>
<keyword evidence="3 7" id="KW-0812">Transmembrane</keyword>
<evidence type="ECO:0000313" key="9">
    <source>
        <dbReference type="EMBL" id="BCT77469.1"/>
    </source>
</evidence>
<dbReference type="Pfam" id="PF00482">
    <property type="entry name" value="T2SSF"/>
    <property type="match status" value="1"/>
</dbReference>
<evidence type="ECO:0000256" key="7">
    <source>
        <dbReference type="SAM" id="Phobius"/>
    </source>
</evidence>
<accession>A0ABN6FLE8</accession>
<dbReference type="Proteomes" id="UP001319861">
    <property type="component" value="Chromosome"/>
</dbReference>
<evidence type="ECO:0000313" key="10">
    <source>
        <dbReference type="Proteomes" id="UP001319861"/>
    </source>
</evidence>
<evidence type="ECO:0000256" key="5">
    <source>
        <dbReference type="ARBA" id="ARBA00023136"/>
    </source>
</evidence>
<evidence type="ECO:0000256" key="1">
    <source>
        <dbReference type="ARBA" id="ARBA00004651"/>
    </source>
</evidence>
<keyword evidence="2" id="KW-1003">Cell membrane</keyword>
<dbReference type="EMBL" id="AP024525">
    <property type="protein sequence ID" value="BCT77469.1"/>
    <property type="molecule type" value="Genomic_DNA"/>
</dbReference>
<feature type="region of interest" description="Disordered" evidence="6">
    <location>
        <begin position="34"/>
        <end position="58"/>
    </location>
</feature>
<reference evidence="9 10" key="1">
    <citation type="journal article" date="2021" name="J. Biosci. Bioeng.">
        <title>Identification and characterization of a chc gene cluster responsible for the aromatization pathway of cyclohexanecarboxylate degradation in Sinomonas cyclohexanicum ATCC 51369.</title>
        <authorList>
            <person name="Yamamoto T."/>
            <person name="Hasegawa Y."/>
            <person name="Lau P.C.K."/>
            <person name="Iwaki H."/>
        </authorList>
    </citation>
    <scope>NUCLEOTIDE SEQUENCE [LARGE SCALE GENOMIC DNA]</scope>
    <source>
        <strain evidence="9 10">ATCC 51369</strain>
    </source>
</reference>
<evidence type="ECO:0000256" key="6">
    <source>
        <dbReference type="SAM" id="MobiDB-lite"/>
    </source>
</evidence>
<protein>
    <recommendedName>
        <fullName evidence="8">Type II secretion system protein GspF domain-containing protein</fullName>
    </recommendedName>
</protein>
<feature type="domain" description="Type II secretion system protein GspF" evidence="8">
    <location>
        <begin position="69"/>
        <end position="187"/>
    </location>
</feature>
<sequence>MSIFIGLALLVIGFAVASSGPAGRTVDFAGSRLERTSGPAARPGAGSDPFPDRAGRAHRQSSDSVPLLLELLGAMLQAGLALPRALEIAARTGGEATEALARAAAALELGVDWNSAWPDEPEPYVEQIRAALQFAATTGAPSAELLFAHARQLRRTRHRDLEKRAAALGVRLVVPLGVCSLPAFLCLGVVPVLLAMMPGG</sequence>
<name>A0ABN6FLE8_SINCY</name>
<dbReference type="PANTHER" id="PTHR35007:SF3">
    <property type="entry name" value="POSSIBLE CONSERVED ALANINE RICH MEMBRANE PROTEIN"/>
    <property type="match status" value="1"/>
</dbReference>
<gene>
    <name evidence="9" type="ORF">SCMU_33110</name>
</gene>
<organism evidence="9 10">
    <name type="scientific">Sinomonas cyclohexanicum</name>
    <name type="common">Corynebacterium cyclohexanicum</name>
    <dbReference type="NCBI Taxonomy" id="322009"/>
    <lineage>
        <taxon>Bacteria</taxon>
        <taxon>Bacillati</taxon>
        <taxon>Actinomycetota</taxon>
        <taxon>Actinomycetes</taxon>
        <taxon>Micrococcales</taxon>
        <taxon>Micrococcaceae</taxon>
        <taxon>Sinomonas</taxon>
    </lineage>
</organism>
<keyword evidence="10" id="KW-1185">Reference proteome</keyword>
<feature type="transmembrane region" description="Helical" evidence="7">
    <location>
        <begin position="168"/>
        <end position="194"/>
    </location>
</feature>
<dbReference type="PANTHER" id="PTHR35007">
    <property type="entry name" value="INTEGRAL MEMBRANE PROTEIN-RELATED"/>
    <property type="match status" value="1"/>
</dbReference>